<protein>
    <submittedName>
        <fullName evidence="2">Uncharacterized protein</fullName>
    </submittedName>
</protein>
<evidence type="ECO:0000256" key="1">
    <source>
        <dbReference type="SAM" id="MobiDB-lite"/>
    </source>
</evidence>
<feature type="region of interest" description="Disordered" evidence="1">
    <location>
        <begin position="51"/>
        <end position="71"/>
    </location>
</feature>
<dbReference type="Proteomes" id="UP000193303">
    <property type="component" value="Unassembled WGS sequence"/>
</dbReference>
<dbReference type="EMBL" id="MTAB01000079">
    <property type="protein sequence ID" value="OSI13905.1"/>
    <property type="molecule type" value="Genomic_DNA"/>
</dbReference>
<reference evidence="3" key="1">
    <citation type="submission" date="2017-01" db="EMBL/GenBank/DDBJ databases">
        <authorList>
            <person name="Mah S.A."/>
            <person name="Swanson W.J."/>
            <person name="Moy G.W."/>
            <person name="Vacquier V.D."/>
        </authorList>
    </citation>
    <scope>NUCLEOTIDE SEQUENCE [LARGE SCALE GENOMIC DNA]</scope>
    <source>
        <strain evidence="3">124861</strain>
    </source>
</reference>
<dbReference type="OrthoDB" id="8606490at2"/>
<dbReference type="RefSeq" id="WP_085360998.1">
    <property type="nucleotide sequence ID" value="NZ_MTAB01000079.1"/>
</dbReference>
<dbReference type="AlphaFoldDB" id="A0A1X3D2A9"/>
<gene>
    <name evidence="2" type="ORF">BV912_12820</name>
</gene>
<comment type="caution">
    <text evidence="2">The sequence shown here is derived from an EMBL/GenBank/DDBJ whole genome shotgun (WGS) entry which is preliminary data.</text>
</comment>
<sequence>MSENDLLLELQQKEPLENFFTPEEAEVFFSLSSEQQQRYLDACASPESVQAYLDNPDEPQSAKQLLSDGQR</sequence>
<proteinExistence type="predicted"/>
<accession>A0A1X3D2A9</accession>
<feature type="compositionally biased region" description="Polar residues" evidence="1">
    <location>
        <begin position="61"/>
        <end position="71"/>
    </location>
</feature>
<organism evidence="2 3">
    <name type="scientific">Neisseria dumasiana</name>
    <dbReference type="NCBI Taxonomy" id="1931275"/>
    <lineage>
        <taxon>Bacteria</taxon>
        <taxon>Pseudomonadati</taxon>
        <taxon>Pseudomonadota</taxon>
        <taxon>Betaproteobacteria</taxon>
        <taxon>Neisseriales</taxon>
        <taxon>Neisseriaceae</taxon>
        <taxon>Neisseria</taxon>
    </lineage>
</organism>
<evidence type="ECO:0000313" key="2">
    <source>
        <dbReference type="EMBL" id="OSI13905.1"/>
    </source>
</evidence>
<evidence type="ECO:0000313" key="3">
    <source>
        <dbReference type="Proteomes" id="UP000193303"/>
    </source>
</evidence>
<name>A0A1X3D2A9_9NEIS</name>